<protein>
    <submittedName>
        <fullName evidence="10">S-adenosylmethionine decarboxylase</fullName>
        <ecNumber evidence="10">4.1.1.50</ecNumber>
    </submittedName>
</protein>
<evidence type="ECO:0000256" key="3">
    <source>
        <dbReference type="ARBA" id="ARBA00022813"/>
    </source>
</evidence>
<dbReference type="EMBL" id="JAQRFN010000011">
    <property type="protein sequence ID" value="MDC9597318.1"/>
    <property type="molecule type" value="Genomic_DNA"/>
</dbReference>
<evidence type="ECO:0000313" key="11">
    <source>
        <dbReference type="Proteomes" id="UP001220225"/>
    </source>
</evidence>
<dbReference type="PANTHER" id="PTHR33866">
    <property type="entry name" value="S-ADENOSYLMETHIONINE DECARBOXYLASE PROENZYME"/>
    <property type="match status" value="1"/>
</dbReference>
<evidence type="ECO:0000256" key="7">
    <source>
        <dbReference type="ARBA" id="ARBA00023239"/>
    </source>
</evidence>
<evidence type="ECO:0000256" key="2">
    <source>
        <dbReference type="ARBA" id="ARBA00022793"/>
    </source>
</evidence>
<keyword evidence="11" id="KW-1185">Reference proteome</keyword>
<evidence type="ECO:0000256" key="8">
    <source>
        <dbReference type="ARBA" id="ARBA00023270"/>
    </source>
</evidence>
<reference evidence="10 11" key="1">
    <citation type="submission" date="2023-02" db="EMBL/GenBank/DDBJ databases">
        <title>Entomopathogenic bacteria.</title>
        <authorList>
            <person name="Machado R.A."/>
        </authorList>
    </citation>
    <scope>NUCLEOTIDE SEQUENCE [LARGE SCALE GENOMIC DNA]</scope>
    <source>
        <strain evidence="10 11">XENO-2</strain>
    </source>
</reference>
<evidence type="ECO:0000256" key="6">
    <source>
        <dbReference type="ARBA" id="ARBA00023145"/>
    </source>
</evidence>
<dbReference type="InterPro" id="IPR016067">
    <property type="entry name" value="S-AdoMet_deCO2ase_core"/>
</dbReference>
<comment type="caution">
    <text evidence="10">The sequence shown here is derived from an EMBL/GenBank/DDBJ whole genome shotgun (WGS) entry which is preliminary data.</text>
</comment>
<dbReference type="PANTHER" id="PTHR33866:SF2">
    <property type="entry name" value="S-ADENOSYLMETHIONINE DECARBOXYLASE PROENZYME"/>
    <property type="match status" value="1"/>
</dbReference>
<evidence type="ECO:0000256" key="4">
    <source>
        <dbReference type="ARBA" id="ARBA00023066"/>
    </source>
</evidence>
<evidence type="ECO:0000256" key="9">
    <source>
        <dbReference type="ARBA" id="ARBA00023317"/>
    </source>
</evidence>
<organism evidence="10 11">
    <name type="scientific">Xenorhabdus anantnagensis</name>
    <dbReference type="NCBI Taxonomy" id="3025875"/>
    <lineage>
        <taxon>Bacteria</taxon>
        <taxon>Pseudomonadati</taxon>
        <taxon>Pseudomonadota</taxon>
        <taxon>Gammaproteobacteria</taxon>
        <taxon>Enterobacterales</taxon>
        <taxon>Morganellaceae</taxon>
        <taxon>Xenorhabdus</taxon>
    </lineage>
</organism>
<dbReference type="Gene3D" id="3.60.90.10">
    <property type="entry name" value="S-adenosylmethionine decarboxylase"/>
    <property type="match status" value="1"/>
</dbReference>
<dbReference type="EC" id="4.1.1.50" evidence="10"/>
<accession>A0ABT5LU60</accession>
<keyword evidence="4" id="KW-0745">Spermidine biosynthesis</keyword>
<dbReference type="Pfam" id="PF02675">
    <property type="entry name" value="AdoMet_dc"/>
    <property type="match status" value="1"/>
</dbReference>
<gene>
    <name evidence="10" type="ORF">PSI14_10750</name>
</gene>
<keyword evidence="9" id="KW-0670">Pyruvate</keyword>
<comment type="cofactor">
    <cofactor evidence="1">
        <name>pyruvate</name>
        <dbReference type="ChEBI" id="CHEBI:15361"/>
    </cofactor>
</comment>
<name>A0ABT5LU60_9GAMM</name>
<evidence type="ECO:0000256" key="5">
    <source>
        <dbReference type="ARBA" id="ARBA00023115"/>
    </source>
</evidence>
<keyword evidence="3" id="KW-0068">Autocatalytic cleavage</keyword>
<dbReference type="Proteomes" id="UP001220225">
    <property type="component" value="Unassembled WGS sequence"/>
</dbReference>
<proteinExistence type="predicted"/>
<keyword evidence="8" id="KW-0704">Schiff base</keyword>
<keyword evidence="6" id="KW-0865">Zymogen</keyword>
<dbReference type="SUPFAM" id="SSF56276">
    <property type="entry name" value="S-adenosylmethionine decarboxylase"/>
    <property type="match status" value="1"/>
</dbReference>
<sequence length="51" mass="5861">MLDVAEECNLNIVTYHFHEFEARGVSGVIILAKSHFAIHTWPEATRFLAFK</sequence>
<dbReference type="RefSeq" id="WP_273575881.1">
    <property type="nucleotide sequence ID" value="NZ_JAQRFN010000011.1"/>
</dbReference>
<keyword evidence="7 10" id="KW-0456">Lyase</keyword>
<keyword evidence="2" id="KW-0210">Decarboxylase</keyword>
<evidence type="ECO:0000313" key="10">
    <source>
        <dbReference type="EMBL" id="MDC9597318.1"/>
    </source>
</evidence>
<evidence type="ECO:0000256" key="1">
    <source>
        <dbReference type="ARBA" id="ARBA00001928"/>
    </source>
</evidence>
<dbReference type="GO" id="GO:0004014">
    <property type="term" value="F:adenosylmethionine decarboxylase activity"/>
    <property type="evidence" value="ECO:0007669"/>
    <property type="project" value="UniProtKB-EC"/>
</dbReference>
<keyword evidence="5" id="KW-0620">Polyamine biosynthesis</keyword>
<dbReference type="InterPro" id="IPR003826">
    <property type="entry name" value="AdoMetDC_fam_prok"/>
</dbReference>